<reference evidence="2" key="1">
    <citation type="submission" date="2018-08" db="EMBL/GenBank/DDBJ databases">
        <authorList>
            <person name="Chevrot R."/>
        </authorList>
    </citation>
    <scope>NUCLEOTIDE SEQUENCE [LARGE SCALE GENOMIC DNA]</scope>
</reference>
<dbReference type="Proteomes" id="UP000304148">
    <property type="component" value="Chromosome"/>
</dbReference>
<evidence type="ECO:0000313" key="1">
    <source>
        <dbReference type="EMBL" id="SYX84897.1"/>
    </source>
</evidence>
<dbReference type="EMBL" id="LS992241">
    <property type="protein sequence ID" value="SYX84897.1"/>
    <property type="molecule type" value="Genomic_DNA"/>
</dbReference>
<sequence>MQGAIQSPYAHCTTIQLGLRKKGRVNPIESDILSLPLFPTGGSAVNDDRAILFSL</sequence>
<evidence type="ECO:0000313" key="2">
    <source>
        <dbReference type="Proteomes" id="UP000304148"/>
    </source>
</evidence>
<organism evidence="1 2">
    <name type="scientific">Paenibacillus alvei</name>
    <name type="common">Bacillus alvei</name>
    <dbReference type="NCBI Taxonomy" id="44250"/>
    <lineage>
        <taxon>Bacteria</taxon>
        <taxon>Bacillati</taxon>
        <taxon>Bacillota</taxon>
        <taxon>Bacilli</taxon>
        <taxon>Bacillales</taxon>
        <taxon>Paenibacillaceae</taxon>
        <taxon>Paenibacillus</taxon>
    </lineage>
</organism>
<accession>A0A383RCS5</accession>
<name>A0A383RCS5_PAEAL</name>
<dbReference type="AlphaFoldDB" id="A0A383RCS5"/>
<proteinExistence type="predicted"/>
<gene>
    <name evidence="1" type="ORF">PBLR_13319</name>
</gene>
<protein>
    <submittedName>
        <fullName evidence="1">Uncharacterized protein</fullName>
    </submittedName>
</protein>